<keyword evidence="3" id="KW-1185">Reference proteome</keyword>
<dbReference type="AlphaFoldDB" id="A0A6H5HI29"/>
<dbReference type="EMBL" id="CADCXU010026864">
    <property type="protein sequence ID" value="CAB0013572.1"/>
    <property type="molecule type" value="Genomic_DNA"/>
</dbReference>
<sequence>MVCDGLCVWSSDLPKMWGVDDLPQTTTTIPAGKEGERWVCFDVCPEMPPIVRGMKRKTLAKFRQQRATSSKQPKNGNCHSERTVANLWNCRGLFRPANDDNSCAGSRCAVMFMEAKRERGMPRPRAGKRRTECDDGRWRGTDFLRRQFSTSKMKQSAGYRRKGDTS</sequence>
<organism evidence="2 3">
    <name type="scientific">Nesidiocoris tenuis</name>
    <dbReference type="NCBI Taxonomy" id="355587"/>
    <lineage>
        <taxon>Eukaryota</taxon>
        <taxon>Metazoa</taxon>
        <taxon>Ecdysozoa</taxon>
        <taxon>Arthropoda</taxon>
        <taxon>Hexapoda</taxon>
        <taxon>Insecta</taxon>
        <taxon>Pterygota</taxon>
        <taxon>Neoptera</taxon>
        <taxon>Paraneoptera</taxon>
        <taxon>Hemiptera</taxon>
        <taxon>Heteroptera</taxon>
        <taxon>Panheteroptera</taxon>
        <taxon>Cimicomorpha</taxon>
        <taxon>Miridae</taxon>
        <taxon>Dicyphina</taxon>
        <taxon>Nesidiocoris</taxon>
    </lineage>
</organism>
<protein>
    <submittedName>
        <fullName evidence="2">Uncharacterized protein</fullName>
    </submittedName>
</protein>
<reference evidence="2 3" key="1">
    <citation type="submission" date="2020-02" db="EMBL/GenBank/DDBJ databases">
        <authorList>
            <person name="Ferguson B K."/>
        </authorList>
    </citation>
    <scope>NUCLEOTIDE SEQUENCE [LARGE SCALE GENOMIC DNA]</scope>
</reference>
<dbReference type="Proteomes" id="UP000479000">
    <property type="component" value="Unassembled WGS sequence"/>
</dbReference>
<name>A0A6H5HI29_9HEMI</name>
<proteinExistence type="predicted"/>
<feature type="region of interest" description="Disordered" evidence="1">
    <location>
        <begin position="145"/>
        <end position="166"/>
    </location>
</feature>
<evidence type="ECO:0000256" key="1">
    <source>
        <dbReference type="SAM" id="MobiDB-lite"/>
    </source>
</evidence>
<evidence type="ECO:0000313" key="3">
    <source>
        <dbReference type="Proteomes" id="UP000479000"/>
    </source>
</evidence>
<gene>
    <name evidence="2" type="ORF">NTEN_LOCUS18176</name>
</gene>
<accession>A0A6H5HI29</accession>
<evidence type="ECO:0000313" key="2">
    <source>
        <dbReference type="EMBL" id="CAB0013572.1"/>
    </source>
</evidence>